<dbReference type="InterPro" id="IPR029069">
    <property type="entry name" value="HotDog_dom_sf"/>
</dbReference>
<dbReference type="Gene3D" id="3.10.129.10">
    <property type="entry name" value="Hotdog Thioesterase"/>
    <property type="match status" value="1"/>
</dbReference>
<organism evidence="1 2">
    <name type="scientific">Algoriphagus ornithinivorans</name>
    <dbReference type="NCBI Taxonomy" id="226506"/>
    <lineage>
        <taxon>Bacteria</taxon>
        <taxon>Pseudomonadati</taxon>
        <taxon>Bacteroidota</taxon>
        <taxon>Cytophagia</taxon>
        <taxon>Cytophagales</taxon>
        <taxon>Cyclobacteriaceae</taxon>
        <taxon>Algoriphagus</taxon>
    </lineage>
</organism>
<dbReference type="SUPFAM" id="SSF54637">
    <property type="entry name" value="Thioesterase/thiol ester dehydrase-isomerase"/>
    <property type="match status" value="1"/>
</dbReference>
<proteinExistence type="predicted"/>
<keyword evidence="2" id="KW-1185">Reference proteome</keyword>
<evidence type="ECO:0000313" key="1">
    <source>
        <dbReference type="EMBL" id="SFO56888.1"/>
    </source>
</evidence>
<dbReference type="Pfam" id="PF13279">
    <property type="entry name" value="4HBT_2"/>
    <property type="match status" value="1"/>
</dbReference>
<evidence type="ECO:0000313" key="2">
    <source>
        <dbReference type="Proteomes" id="UP000199564"/>
    </source>
</evidence>
<reference evidence="2" key="1">
    <citation type="submission" date="2016-10" db="EMBL/GenBank/DDBJ databases">
        <authorList>
            <person name="Varghese N."/>
            <person name="Submissions S."/>
        </authorList>
    </citation>
    <scope>NUCLEOTIDE SEQUENCE [LARGE SCALE GENOMIC DNA]</scope>
    <source>
        <strain evidence="2">DSM 15282</strain>
    </source>
</reference>
<dbReference type="GO" id="GO:0047617">
    <property type="term" value="F:fatty acyl-CoA hydrolase activity"/>
    <property type="evidence" value="ECO:0007669"/>
    <property type="project" value="TreeGrafter"/>
</dbReference>
<dbReference type="PANTHER" id="PTHR31793">
    <property type="entry name" value="4-HYDROXYBENZOYL-COA THIOESTERASE FAMILY MEMBER"/>
    <property type="match status" value="1"/>
</dbReference>
<keyword evidence="1" id="KW-0378">Hydrolase</keyword>
<dbReference type="EMBL" id="FOVW01000008">
    <property type="protein sequence ID" value="SFO56888.1"/>
    <property type="molecule type" value="Genomic_DNA"/>
</dbReference>
<dbReference type="AlphaFoldDB" id="A0A1I5I898"/>
<dbReference type="STRING" id="226506.SAMN04488519_108150"/>
<gene>
    <name evidence="1" type="ORF">SAMN04488519_108150</name>
</gene>
<accession>A0A1I5I898</accession>
<dbReference type="PANTHER" id="PTHR31793:SF24">
    <property type="entry name" value="LONG-CHAIN ACYL-COA THIOESTERASE FADM"/>
    <property type="match status" value="1"/>
</dbReference>
<sequence length="146" mass="16925">MEIDHLLKEFDFSTPIQIRFSDIDGYMHVNNGVYFNYFEHSRADFLHSRCGWNIMEVGTVVARIEMDYFKPIHLEDEVKAFVKCVRIGNSSFVLEQYLVGNDKSGQQILFAKCICTMVSVDMKTMKPTPVPEIYRAKLAFNPEKQA</sequence>
<name>A0A1I5I898_9BACT</name>
<protein>
    <submittedName>
        <fullName evidence="1">Acyl-CoA thioester hydrolase</fullName>
    </submittedName>
</protein>
<dbReference type="CDD" id="cd00586">
    <property type="entry name" value="4HBT"/>
    <property type="match status" value="1"/>
</dbReference>
<dbReference type="InterPro" id="IPR050563">
    <property type="entry name" value="4-hydroxybenzoyl-CoA_TE"/>
</dbReference>
<dbReference type="Proteomes" id="UP000199564">
    <property type="component" value="Unassembled WGS sequence"/>
</dbReference>
<dbReference type="RefSeq" id="WP_091654900.1">
    <property type="nucleotide sequence ID" value="NZ_FOVW01000008.1"/>
</dbReference>